<evidence type="ECO:0000259" key="1">
    <source>
        <dbReference type="Pfam" id="PF04326"/>
    </source>
</evidence>
<name>A0ABP2MQT0_9FIRM</name>
<dbReference type="InterPro" id="IPR007421">
    <property type="entry name" value="Schlafen_AlbA_2_dom"/>
</dbReference>
<dbReference type="PANTHER" id="PTHR30595">
    <property type="entry name" value="GLPR-RELATED TRANSCRIPTIONAL REPRESSOR"/>
    <property type="match status" value="1"/>
</dbReference>
<dbReference type="Gene3D" id="3.30.950.30">
    <property type="entry name" value="Schlafen, AAA domain"/>
    <property type="match status" value="1"/>
</dbReference>
<dbReference type="Gene3D" id="1.10.10.10">
    <property type="entry name" value="Winged helix-like DNA-binding domain superfamily/Winged helix DNA-binding domain"/>
    <property type="match status" value="1"/>
</dbReference>
<comment type="caution">
    <text evidence="2">The sequence shown here is derived from an EMBL/GenBank/DDBJ whole genome shotgun (WGS) entry which is preliminary data.</text>
</comment>
<dbReference type="PANTHER" id="PTHR30595:SF6">
    <property type="entry name" value="SCHLAFEN ALBA-2 DOMAIN-CONTAINING PROTEIN"/>
    <property type="match status" value="1"/>
</dbReference>
<evidence type="ECO:0000313" key="3">
    <source>
        <dbReference type="Proteomes" id="UP000003175"/>
    </source>
</evidence>
<evidence type="ECO:0000313" key="2">
    <source>
        <dbReference type="EMBL" id="EHG25162.1"/>
    </source>
</evidence>
<dbReference type="SUPFAM" id="SSF46785">
    <property type="entry name" value="Winged helix' DNA-binding domain"/>
    <property type="match status" value="1"/>
</dbReference>
<proteinExistence type="predicted"/>
<organism evidence="2 3">
    <name type="scientific">Selenomonas noxia F0398</name>
    <dbReference type="NCBI Taxonomy" id="702437"/>
    <lineage>
        <taxon>Bacteria</taxon>
        <taxon>Bacillati</taxon>
        <taxon>Bacillota</taxon>
        <taxon>Negativicutes</taxon>
        <taxon>Selenomonadales</taxon>
        <taxon>Selenomonadaceae</taxon>
        <taxon>Selenomonas</taxon>
    </lineage>
</organism>
<dbReference type="Proteomes" id="UP000003175">
    <property type="component" value="Unassembled WGS sequence"/>
</dbReference>
<dbReference type="EMBL" id="ADGH01000006">
    <property type="protein sequence ID" value="EHG25162.1"/>
    <property type="molecule type" value="Genomic_DNA"/>
</dbReference>
<dbReference type="Gene3D" id="3.30.565.60">
    <property type="match status" value="1"/>
</dbReference>
<dbReference type="Pfam" id="PF13412">
    <property type="entry name" value="HTH_24"/>
    <property type="match status" value="1"/>
</dbReference>
<dbReference type="Pfam" id="PF04326">
    <property type="entry name" value="SLFN_AlbA_2"/>
    <property type="match status" value="1"/>
</dbReference>
<feature type="domain" description="Schlafen AlbA-2" evidence="1">
    <location>
        <begin position="3"/>
        <end position="108"/>
    </location>
</feature>
<dbReference type="InterPro" id="IPR038461">
    <property type="entry name" value="Schlafen_AlbA_2_dom_sf"/>
</dbReference>
<dbReference type="InterPro" id="IPR036390">
    <property type="entry name" value="WH_DNA-bd_sf"/>
</dbReference>
<keyword evidence="3" id="KW-1185">Reference proteome</keyword>
<sequence length="450" mass="51157">MSETQNVEYKESWRDEYLKWLCGFANAQGGTMYIGVNDSGSIVGVKNIQRLLEDIPNKIQSGLGIVADVNKHTKDGVEYLEIKVEPSTFPISYHGEFHYRSGATKQQLTGIALSQFIMRKTGVRWEDVIVEDITVDDLDEESLKIFRREALRSKRMAQEDLDLSNAELLSKLHLISNGKLKRSAVLLFYHDPSVVQNGSYIKIAKFGDGADLQYHDDLESSLIKNADQVIDLIYLKYLKANVSYIHDRRVETYPYARAAIREAVYNAIAHTCYMFGTPVQIRIENESFIISNQCILPDGWTVETLMEPHDSIPYNPDIANVFYRAGYIEHWGRGIEKICEACKELGADLPFYELRGNGLRVHFKALQSALIAHPKSPNRHDGGLNVGLDVGIADRILELIIDNPQITMAEIAERLNVAKRTIEREVKQLRETGRVERVGSKRFGHWKIND</sequence>
<accession>A0ABP2MQT0</accession>
<dbReference type="InterPro" id="IPR011991">
    <property type="entry name" value="ArsR-like_HTH"/>
</dbReference>
<dbReference type="InterPro" id="IPR038475">
    <property type="entry name" value="RecG_C_sf"/>
</dbReference>
<dbReference type="Pfam" id="PF13749">
    <property type="entry name" value="HATPase_c_4"/>
    <property type="match status" value="1"/>
</dbReference>
<dbReference type="InterPro" id="IPR036388">
    <property type="entry name" value="WH-like_DNA-bd_sf"/>
</dbReference>
<dbReference type="CDD" id="cd00090">
    <property type="entry name" value="HTH_ARSR"/>
    <property type="match status" value="1"/>
</dbReference>
<protein>
    <recommendedName>
        <fullName evidence="1">Schlafen AlbA-2 domain-containing protein</fullName>
    </recommendedName>
</protein>
<dbReference type="RefSeq" id="WP_006696241.1">
    <property type="nucleotide sequence ID" value="NZ_JH376858.1"/>
</dbReference>
<gene>
    <name evidence="2" type="ORF">HMPREF9432_00910</name>
</gene>
<reference evidence="2 3" key="1">
    <citation type="submission" date="2011-08" db="EMBL/GenBank/DDBJ databases">
        <title>The Genome Sequence of Selenomonas noxia F0398.</title>
        <authorList>
            <consortium name="The Broad Institute Genome Sequencing Platform"/>
            <person name="Earl A."/>
            <person name="Ward D."/>
            <person name="Feldgarden M."/>
            <person name="Gevers D."/>
            <person name="Izard J."/>
            <person name="Ganesan A."/>
            <person name="Blanton J.M."/>
            <person name="Baranova O.V."/>
            <person name="Tanner A.C."/>
            <person name="Dewhirst F.E."/>
            <person name="Young S.K."/>
            <person name="Zeng Q."/>
            <person name="Gargeya S."/>
            <person name="Fitzgerald M."/>
            <person name="Haas B."/>
            <person name="Abouelleil A."/>
            <person name="Alvarado L."/>
            <person name="Arachchi H.M."/>
            <person name="Berlin A."/>
            <person name="Brown A."/>
            <person name="Chapman S.B."/>
            <person name="Chen Z."/>
            <person name="Dunbar C."/>
            <person name="Freedman E."/>
            <person name="Gearin G."/>
            <person name="Gellesch M."/>
            <person name="Goldberg J."/>
            <person name="Griggs A."/>
            <person name="Gujja S."/>
            <person name="Heiman D."/>
            <person name="Howarth C."/>
            <person name="Larson L."/>
            <person name="Lui A."/>
            <person name="MacDonald P.J.P."/>
            <person name="Montmayeur A."/>
            <person name="Murphy C."/>
            <person name="Neiman D."/>
            <person name="Pearson M."/>
            <person name="Priest M."/>
            <person name="Roberts A."/>
            <person name="Saif S."/>
            <person name="Shea T."/>
            <person name="Shenoy N."/>
            <person name="Sisk P."/>
            <person name="Stolte C."/>
            <person name="Sykes S."/>
            <person name="Wortman J."/>
            <person name="Nusbaum C."/>
            <person name="Birren B."/>
        </authorList>
    </citation>
    <scope>NUCLEOTIDE SEQUENCE [LARGE SCALE GENOMIC DNA]</scope>
    <source>
        <strain evidence="2 3">F0398</strain>
    </source>
</reference>